<sequence length="237" mass="26512">MKNAGDGKSTRKPYEEIGAMFNGNEVKIRIPKSTSKPPKLSPSQLKLQNLCTCDDDRLVCSETCGFPGEDDGAPANRMNFQIPDDICEALTNRTPLNSELIYSKAEAHDTLCATCNVTPENAPKGVQAQKVLHPDKDVFLLKIGKQTDEPNRTGNIEIITVPDIHELNARLELTGSEHRRRKNVRRTKRRMVDNIMADDRRRGAHSFGANLPRCMPCKVCRAVCPKKRKGRNPKCCM</sequence>
<gene>
    <name evidence="2" type="primary">LOC112048479</name>
</gene>
<protein>
    <submittedName>
        <fullName evidence="2">Uncharacterized protein LOC112048479</fullName>
    </submittedName>
</protein>
<dbReference type="GeneID" id="112048479"/>
<evidence type="ECO:0000313" key="1">
    <source>
        <dbReference type="Proteomes" id="UP001652582"/>
    </source>
</evidence>
<keyword evidence="1" id="KW-1185">Reference proteome</keyword>
<proteinExistence type="predicted"/>
<name>A0ABM3M5J4_BICAN</name>
<reference evidence="2" key="1">
    <citation type="submission" date="2025-08" db="UniProtKB">
        <authorList>
            <consortium name="RefSeq"/>
        </authorList>
    </citation>
    <scope>IDENTIFICATION</scope>
</reference>
<accession>A0ABM3M5J4</accession>
<dbReference type="Proteomes" id="UP001652582">
    <property type="component" value="Chromosome Z"/>
</dbReference>
<dbReference type="RefSeq" id="XP_052746727.1">
    <property type="nucleotide sequence ID" value="XM_052890767.1"/>
</dbReference>
<evidence type="ECO:0000313" key="2">
    <source>
        <dbReference type="RefSeq" id="XP_052746727.1"/>
    </source>
</evidence>
<organism evidence="1 2">
    <name type="scientific">Bicyclus anynana</name>
    <name type="common">Squinting bush brown butterfly</name>
    <dbReference type="NCBI Taxonomy" id="110368"/>
    <lineage>
        <taxon>Eukaryota</taxon>
        <taxon>Metazoa</taxon>
        <taxon>Ecdysozoa</taxon>
        <taxon>Arthropoda</taxon>
        <taxon>Hexapoda</taxon>
        <taxon>Insecta</taxon>
        <taxon>Pterygota</taxon>
        <taxon>Neoptera</taxon>
        <taxon>Endopterygota</taxon>
        <taxon>Lepidoptera</taxon>
        <taxon>Glossata</taxon>
        <taxon>Ditrysia</taxon>
        <taxon>Papilionoidea</taxon>
        <taxon>Nymphalidae</taxon>
        <taxon>Satyrinae</taxon>
        <taxon>Satyrini</taxon>
        <taxon>Mycalesina</taxon>
        <taxon>Bicyclus</taxon>
    </lineage>
</organism>